<dbReference type="InterPro" id="IPR039039">
    <property type="entry name" value="RAI1-like_fam"/>
</dbReference>
<dbReference type="PANTHER" id="PTHR12395">
    <property type="entry name" value="DOM-3 RELATED"/>
    <property type="match status" value="1"/>
</dbReference>
<dbReference type="EC" id="3.6.1.-" evidence="2"/>
<evidence type="ECO:0000313" key="4">
    <source>
        <dbReference type="EMBL" id="CAF0749563.1"/>
    </source>
</evidence>
<protein>
    <recommendedName>
        <fullName evidence="2">Decapping nuclease</fullName>
        <ecNumber evidence="2">3.6.1.-</ecNumber>
    </recommendedName>
</protein>
<keyword evidence="2" id="KW-0547">Nucleotide-binding</keyword>
<keyword evidence="2" id="KW-0540">Nuclease</keyword>
<comment type="cofactor">
    <cofactor evidence="2">
        <name>a divalent metal cation</name>
        <dbReference type="ChEBI" id="CHEBI:60240"/>
    </cofactor>
</comment>
<dbReference type="PANTHER" id="PTHR12395:SF9">
    <property type="entry name" value="DECAPPING AND EXORIBONUCLEASE PROTEIN"/>
    <property type="match status" value="1"/>
</dbReference>
<dbReference type="InterPro" id="IPR013961">
    <property type="entry name" value="RAI1"/>
</dbReference>
<keyword evidence="6" id="KW-1185">Reference proteome</keyword>
<dbReference type="GO" id="GO:0005829">
    <property type="term" value="C:cytosol"/>
    <property type="evidence" value="ECO:0007669"/>
    <property type="project" value="TreeGrafter"/>
</dbReference>
<dbReference type="EMBL" id="CAJNOR010000702">
    <property type="protein sequence ID" value="CAF0985900.1"/>
    <property type="molecule type" value="Genomic_DNA"/>
</dbReference>
<comment type="subcellular location">
    <subcellularLocation>
        <location evidence="2">Nucleus</location>
    </subcellularLocation>
</comment>
<comment type="function">
    <text evidence="2">Decapping enzyme for NAD-capped RNAs: specifically hydrolyzes the nicotinamide adenine dinucleotide (NAD) cap from a subset of RNAs by removing the entire NAD moiety from the 5'-end of an NAD-capped RNA.</text>
</comment>
<dbReference type="GO" id="GO:0003723">
    <property type="term" value="F:RNA binding"/>
    <property type="evidence" value="ECO:0007669"/>
    <property type="project" value="UniProtKB-KW"/>
</dbReference>
<reference evidence="4" key="1">
    <citation type="submission" date="2021-02" db="EMBL/GenBank/DDBJ databases">
        <authorList>
            <person name="Nowell W R."/>
        </authorList>
    </citation>
    <scope>NUCLEOTIDE SEQUENCE</scope>
</reference>
<dbReference type="GO" id="GO:0000166">
    <property type="term" value="F:nucleotide binding"/>
    <property type="evidence" value="ECO:0007669"/>
    <property type="project" value="UniProtKB-KW"/>
</dbReference>
<evidence type="ECO:0000313" key="7">
    <source>
        <dbReference type="Proteomes" id="UP000663852"/>
    </source>
</evidence>
<dbReference type="GO" id="GO:0046872">
    <property type="term" value="F:metal ion binding"/>
    <property type="evidence" value="ECO:0007669"/>
    <property type="project" value="UniProtKB-KW"/>
</dbReference>
<dbReference type="GO" id="GO:0000956">
    <property type="term" value="P:nuclear-transcribed mRNA catabolic process"/>
    <property type="evidence" value="ECO:0007669"/>
    <property type="project" value="TreeGrafter"/>
</dbReference>
<name>A0A813PDH4_ADIRI</name>
<comment type="caution">
    <text evidence="4">The sequence shown here is derived from an EMBL/GenBank/DDBJ whole genome shotgun (WGS) entry which is preliminary data.</text>
</comment>
<evidence type="ECO:0000256" key="1">
    <source>
        <dbReference type="ARBA" id="ARBA00006562"/>
    </source>
</evidence>
<comment type="similarity">
    <text evidence="1 2">Belongs to the DXO/Dom3Z family.</text>
</comment>
<dbReference type="Pfam" id="PF08652">
    <property type="entry name" value="RAI1"/>
    <property type="match status" value="1"/>
</dbReference>
<dbReference type="EMBL" id="CAJNOJ010000005">
    <property type="protein sequence ID" value="CAF0749563.1"/>
    <property type="molecule type" value="Genomic_DNA"/>
</dbReference>
<dbReference type="AlphaFoldDB" id="A0A813PDH4"/>
<dbReference type="Proteomes" id="UP000663852">
    <property type="component" value="Unassembled WGS sequence"/>
</dbReference>
<evidence type="ECO:0000259" key="3">
    <source>
        <dbReference type="Pfam" id="PF08652"/>
    </source>
</evidence>
<evidence type="ECO:0000313" key="5">
    <source>
        <dbReference type="EMBL" id="CAF0985900.1"/>
    </source>
</evidence>
<evidence type="ECO:0000313" key="6">
    <source>
        <dbReference type="Proteomes" id="UP000663828"/>
    </source>
</evidence>
<keyword evidence="2" id="KW-0378">Hydrolase</keyword>
<dbReference type="GO" id="GO:0005634">
    <property type="term" value="C:nucleus"/>
    <property type="evidence" value="ECO:0007669"/>
    <property type="project" value="UniProtKB-SubCell"/>
</dbReference>
<keyword evidence="2" id="KW-0539">Nucleus</keyword>
<dbReference type="GO" id="GO:0034353">
    <property type="term" value="F:mRNA 5'-diphosphatase activity"/>
    <property type="evidence" value="ECO:0007669"/>
    <property type="project" value="TreeGrafter"/>
</dbReference>
<keyword evidence="2" id="KW-0479">Metal-binding</keyword>
<proteinExistence type="inferred from homology"/>
<dbReference type="Proteomes" id="UP000663828">
    <property type="component" value="Unassembled WGS sequence"/>
</dbReference>
<dbReference type="OrthoDB" id="10020793at2759"/>
<dbReference type="GO" id="GO:0110155">
    <property type="term" value="P:NAD-cap decapping"/>
    <property type="evidence" value="ECO:0007669"/>
    <property type="project" value="TreeGrafter"/>
</dbReference>
<sequence length="495" mass="58087">MCESPQLWYMTSYYDCTGRGRPRGYCVEYPVPHISSSPETIPCEISEETFSTESFCELVPPSVPLSSDDYEEGAEQILETPMKISKPVVAKNISEPKKDLKNKERHDLVVVSQPVELPLKSIAKEQLSIVLVPCVQFSESYHSPSEMTVDFWRRYHTIRVSFSQREIGHFSTANRADRIRCREDHRYFKKLIYPLEQKKVHFDLNVGAEYLIIKEPPASLDSMLWWISRHKDELFVNKKFTFDFLAWRGTLRKIMSSLFDSIMDWRIGVIRWNGCHFMVVFHTETELKIEAEQTPSEKRMQYWGHKFEDYITSENPPVIPSPKKIFCTMNKAALGRHSLLYSCEIDACTSNSTFDGEKKQQGVYVEIKVAHAKHLLDLNIASSRKYAKWWQQCYLAGINHMLLGFRNDYGIIESLQPLGVKDIEIRAKTWSASAFVSFLDEFCSFVQRTITEDWSYENRAVYLFYYSPKEKKIKWRFSNEEQYQFLPDWFIKDFS</sequence>
<keyword evidence="2" id="KW-0694">RNA-binding</keyword>
<accession>A0A813PDH4</accession>
<organism evidence="4 7">
    <name type="scientific">Adineta ricciae</name>
    <name type="common">Rotifer</name>
    <dbReference type="NCBI Taxonomy" id="249248"/>
    <lineage>
        <taxon>Eukaryota</taxon>
        <taxon>Metazoa</taxon>
        <taxon>Spiralia</taxon>
        <taxon>Gnathifera</taxon>
        <taxon>Rotifera</taxon>
        <taxon>Eurotatoria</taxon>
        <taxon>Bdelloidea</taxon>
        <taxon>Adinetida</taxon>
        <taxon>Adinetidae</taxon>
        <taxon>Adineta</taxon>
    </lineage>
</organism>
<evidence type="ECO:0000256" key="2">
    <source>
        <dbReference type="RuleBase" id="RU367113"/>
    </source>
</evidence>
<gene>
    <name evidence="4" type="ORF">EDS130_LOCUS2205</name>
    <name evidence="5" type="ORF">XAT740_LOCUS12435</name>
</gene>
<dbReference type="GO" id="GO:0004518">
    <property type="term" value="F:nuclease activity"/>
    <property type="evidence" value="ECO:0007669"/>
    <property type="project" value="UniProtKB-KW"/>
</dbReference>
<feature type="domain" description="RAI1-like" evidence="3">
    <location>
        <begin position="165"/>
        <end position="490"/>
    </location>
</feature>